<evidence type="ECO:0000313" key="3">
    <source>
        <dbReference type="Proteomes" id="UP000746747"/>
    </source>
</evidence>
<dbReference type="OrthoDB" id="5856903at2759"/>
<name>A0A8J2PSV2_9BILA</name>
<feature type="region of interest" description="Disordered" evidence="1">
    <location>
        <begin position="282"/>
        <end position="344"/>
    </location>
</feature>
<sequence length="497" mass="55812">MNEFLKVEQQNALPKAAKFTDAILSNMKEPIRIHTLIRFNQTHNGEMHLEHKIELVGNDKKTRRRELTLLQPKRMHFEPIKSDKKYHQPKNELTLYVCDGYLLLIRAMKFTPVDRNISVGIIHDETRIYGGDSINTSGVSKAITNMKKTDKTNVIQNFCESAYAKCCNKILLTKNGNYKMIDSIELRCKESNKEPNKKLIPISDGYRYNKSVKSTEPKICDFNQLVGYDKKLLTIETVLELSAVAKLKWYKACDYTTDICGSYPGSLLSSYDLSSRELPEQAKIATTQEVNLKSTKRNDDSPPKSGLSDTSAGGGSESENDHSPDSSAEYDSSSIHENSPSTAVHKASSLNTALLPEQDLLHGYPDDICCPKSGSIWRKPSGVLLQPNLPEIMRVKKPKSETHELASFDSPKRTFYVTDDTTQLNFNTEMISPTVVNAESESDTNKITIFLSDSHGLNVAITADVGIKLVNEDGSKRRMKCIKNQKICIDGRVIYED</sequence>
<accession>A0A8J2PSV2</accession>
<evidence type="ECO:0000256" key="1">
    <source>
        <dbReference type="SAM" id="MobiDB-lite"/>
    </source>
</evidence>
<gene>
    <name evidence="2" type="ORF">CJOHNSTONI_LOCUS4271</name>
</gene>
<feature type="compositionally biased region" description="Polar residues" evidence="1">
    <location>
        <begin position="284"/>
        <end position="293"/>
    </location>
</feature>
<keyword evidence="3" id="KW-1185">Reference proteome</keyword>
<evidence type="ECO:0000313" key="2">
    <source>
        <dbReference type="EMBL" id="CAG9534101.1"/>
    </source>
</evidence>
<feature type="compositionally biased region" description="Polar residues" evidence="1">
    <location>
        <begin position="335"/>
        <end position="344"/>
    </location>
</feature>
<comment type="caution">
    <text evidence="2">The sequence shown here is derived from an EMBL/GenBank/DDBJ whole genome shotgun (WGS) entry which is preliminary data.</text>
</comment>
<protein>
    <submittedName>
        <fullName evidence="2">Uncharacterized protein</fullName>
    </submittedName>
</protein>
<reference evidence="2" key="1">
    <citation type="submission" date="2021-09" db="EMBL/GenBank/DDBJ databases">
        <authorList>
            <consortium name="Pathogen Informatics"/>
        </authorList>
    </citation>
    <scope>NUCLEOTIDE SEQUENCE</scope>
</reference>
<dbReference type="Proteomes" id="UP000746747">
    <property type="component" value="Unassembled WGS sequence"/>
</dbReference>
<dbReference type="EMBL" id="CAKAEH010001288">
    <property type="protein sequence ID" value="CAG9534101.1"/>
    <property type="molecule type" value="Genomic_DNA"/>
</dbReference>
<proteinExistence type="predicted"/>
<dbReference type="AlphaFoldDB" id="A0A8J2PSV2"/>
<organism evidence="2 3">
    <name type="scientific">Cercopithifilaria johnstoni</name>
    <dbReference type="NCBI Taxonomy" id="2874296"/>
    <lineage>
        <taxon>Eukaryota</taxon>
        <taxon>Metazoa</taxon>
        <taxon>Ecdysozoa</taxon>
        <taxon>Nematoda</taxon>
        <taxon>Chromadorea</taxon>
        <taxon>Rhabditida</taxon>
        <taxon>Spirurina</taxon>
        <taxon>Spiruromorpha</taxon>
        <taxon>Filarioidea</taxon>
        <taxon>Onchocercidae</taxon>
        <taxon>Cercopithifilaria</taxon>
    </lineage>
</organism>